<dbReference type="RefSeq" id="WP_378305043.1">
    <property type="nucleotide sequence ID" value="NZ_JBHTJA010000100.1"/>
</dbReference>
<dbReference type="PROSITE" id="PS52004">
    <property type="entry name" value="KS3_2"/>
    <property type="match status" value="1"/>
</dbReference>
<name>A0ABW3EWG3_9ACTN</name>
<evidence type="ECO:0000256" key="1">
    <source>
        <dbReference type="ARBA" id="ARBA00022450"/>
    </source>
</evidence>
<feature type="non-terminal residue" evidence="4">
    <location>
        <position position="467"/>
    </location>
</feature>
<keyword evidence="1" id="KW-0596">Phosphopantetheine</keyword>
<dbReference type="CDD" id="cd00833">
    <property type="entry name" value="PKS"/>
    <property type="match status" value="1"/>
</dbReference>
<comment type="caution">
    <text evidence="4">The sequence shown here is derived from an EMBL/GenBank/DDBJ whole genome shotgun (WGS) entry which is preliminary data.</text>
</comment>
<evidence type="ECO:0000313" key="4">
    <source>
        <dbReference type="EMBL" id="MFD0904804.1"/>
    </source>
</evidence>
<dbReference type="InterPro" id="IPR050091">
    <property type="entry name" value="PKS_NRPS_Biosynth_Enz"/>
</dbReference>
<dbReference type="InterPro" id="IPR014031">
    <property type="entry name" value="Ketoacyl_synth_C"/>
</dbReference>
<keyword evidence="5" id="KW-1185">Reference proteome</keyword>
<dbReference type="PANTHER" id="PTHR43775:SF37">
    <property type="entry name" value="SI:DKEY-61P9.11"/>
    <property type="match status" value="1"/>
</dbReference>
<dbReference type="InterPro" id="IPR032821">
    <property type="entry name" value="PKS_assoc"/>
</dbReference>
<dbReference type="InterPro" id="IPR016039">
    <property type="entry name" value="Thiolase-like"/>
</dbReference>
<dbReference type="SUPFAM" id="SSF53901">
    <property type="entry name" value="Thiolase-like"/>
    <property type="match status" value="1"/>
</dbReference>
<dbReference type="Pfam" id="PF16197">
    <property type="entry name" value="KAsynt_C_assoc"/>
    <property type="match status" value="1"/>
</dbReference>
<evidence type="ECO:0000313" key="5">
    <source>
        <dbReference type="Proteomes" id="UP001596972"/>
    </source>
</evidence>
<accession>A0ABW3EWG3</accession>
<dbReference type="Pfam" id="PF02801">
    <property type="entry name" value="Ketoacyl-synt_C"/>
    <property type="match status" value="1"/>
</dbReference>
<dbReference type="InterPro" id="IPR014030">
    <property type="entry name" value="Ketoacyl_synth_N"/>
</dbReference>
<evidence type="ECO:0000259" key="3">
    <source>
        <dbReference type="PROSITE" id="PS52004"/>
    </source>
</evidence>
<evidence type="ECO:0000256" key="2">
    <source>
        <dbReference type="ARBA" id="ARBA00022553"/>
    </source>
</evidence>
<dbReference type="EMBL" id="JBHTJA010000100">
    <property type="protein sequence ID" value="MFD0904804.1"/>
    <property type="molecule type" value="Genomic_DNA"/>
</dbReference>
<protein>
    <submittedName>
        <fullName evidence="4">Beta-ketoacyl synthase N-terminal-like domain-containing protein</fullName>
    </submittedName>
</protein>
<dbReference type="Pfam" id="PF00109">
    <property type="entry name" value="ketoacyl-synt"/>
    <property type="match status" value="1"/>
</dbReference>
<dbReference type="SMART" id="SM00825">
    <property type="entry name" value="PKS_KS"/>
    <property type="match status" value="1"/>
</dbReference>
<dbReference type="Gene3D" id="3.40.47.10">
    <property type="match status" value="1"/>
</dbReference>
<proteinExistence type="predicted"/>
<reference evidence="5" key="1">
    <citation type="journal article" date="2019" name="Int. J. Syst. Evol. Microbiol.">
        <title>The Global Catalogue of Microorganisms (GCM) 10K type strain sequencing project: providing services to taxonomists for standard genome sequencing and annotation.</title>
        <authorList>
            <consortium name="The Broad Institute Genomics Platform"/>
            <consortium name="The Broad Institute Genome Sequencing Center for Infectious Disease"/>
            <person name="Wu L."/>
            <person name="Ma J."/>
        </authorList>
    </citation>
    <scope>NUCLEOTIDE SEQUENCE [LARGE SCALE GENOMIC DNA]</scope>
    <source>
        <strain evidence="5">JCM 31202</strain>
    </source>
</reference>
<sequence>MDARRDEPVAIVGAAARLPGADGPDEFWRLLSTGTDAVTGVPADRRDAVPAGPGAPRRGGFLTDVAGFDAAFFGVSPREAAVMDPQQRLALELGWEALEHARIAPDRLAGARTGVFVGAIWDDYATLAHRRGIRAITPHTLTGLHRSAIANRLSHLLGLAGPSMAVDTGQSSSLVAVHLACESLRRGETTLALAGGVNLTLAPESTAGAAAFGALSPDGRCFVFDARANGYVRGEGGGLVVLKRLADAVADGDRVLAVIRGGAVGNGTGDALTVPDRAAQEAVLRAAYEHAGADPARVGYVELHGTGTPVGDPVEAAALGAVLGAARPPGRPLLVGSAKTNVGHLEGAAGIVGLLKAALSVHHRSVPASLNFATPHPAIPLESLNLRVPTEAVPWPDGAPLAGVSSFGMGGANCHLVLSAPEPAAAPAATPSALGPGASTPAVWLVSGIDRAGVRAQAGRLHARLAG</sequence>
<gene>
    <name evidence="4" type="ORF">ACFQ11_30790</name>
</gene>
<feature type="domain" description="Ketosynthase family 3 (KS3)" evidence="3">
    <location>
        <begin position="6"/>
        <end position="420"/>
    </location>
</feature>
<dbReference type="Proteomes" id="UP001596972">
    <property type="component" value="Unassembled WGS sequence"/>
</dbReference>
<keyword evidence="2" id="KW-0597">Phosphoprotein</keyword>
<organism evidence="4 5">
    <name type="scientific">Actinomadura sediminis</name>
    <dbReference type="NCBI Taxonomy" id="1038904"/>
    <lineage>
        <taxon>Bacteria</taxon>
        <taxon>Bacillati</taxon>
        <taxon>Actinomycetota</taxon>
        <taxon>Actinomycetes</taxon>
        <taxon>Streptosporangiales</taxon>
        <taxon>Thermomonosporaceae</taxon>
        <taxon>Actinomadura</taxon>
    </lineage>
</organism>
<dbReference type="PANTHER" id="PTHR43775">
    <property type="entry name" value="FATTY ACID SYNTHASE"/>
    <property type="match status" value="1"/>
</dbReference>
<dbReference type="InterPro" id="IPR020841">
    <property type="entry name" value="PKS_Beta-ketoAc_synthase_dom"/>
</dbReference>